<gene>
    <name evidence="2" type="ORF">GCM10010302_75400</name>
</gene>
<accession>A0ABN0W4X6</accession>
<organism evidence="2 3">
    <name type="scientific">Streptomyces polychromogenes</name>
    <dbReference type="NCBI Taxonomy" id="67342"/>
    <lineage>
        <taxon>Bacteria</taxon>
        <taxon>Bacillati</taxon>
        <taxon>Actinomycetota</taxon>
        <taxon>Actinomycetes</taxon>
        <taxon>Kitasatosporales</taxon>
        <taxon>Streptomycetaceae</taxon>
        <taxon>Streptomyces</taxon>
    </lineage>
</organism>
<comment type="caution">
    <text evidence="2">The sequence shown here is derived from an EMBL/GenBank/DDBJ whole genome shotgun (WGS) entry which is preliminary data.</text>
</comment>
<dbReference type="EMBL" id="BAAABV010000038">
    <property type="protein sequence ID" value="GAA0325228.1"/>
    <property type="molecule type" value="Genomic_DNA"/>
</dbReference>
<evidence type="ECO:0000313" key="3">
    <source>
        <dbReference type="Proteomes" id="UP001501867"/>
    </source>
</evidence>
<dbReference type="Proteomes" id="UP001501867">
    <property type="component" value="Unassembled WGS sequence"/>
</dbReference>
<proteinExistence type="predicted"/>
<reference evidence="3" key="1">
    <citation type="journal article" date="2019" name="Int. J. Syst. Evol. Microbiol.">
        <title>The Global Catalogue of Microorganisms (GCM) 10K type strain sequencing project: providing services to taxonomists for standard genome sequencing and annotation.</title>
        <authorList>
            <consortium name="The Broad Institute Genomics Platform"/>
            <consortium name="The Broad Institute Genome Sequencing Center for Infectious Disease"/>
            <person name="Wu L."/>
            <person name="Ma J."/>
        </authorList>
    </citation>
    <scope>NUCLEOTIDE SEQUENCE [LARGE SCALE GENOMIC DNA]</scope>
    <source>
        <strain evidence="3">JCM 4505</strain>
    </source>
</reference>
<name>A0ABN0W4X6_9ACTN</name>
<keyword evidence="3" id="KW-1185">Reference proteome</keyword>
<evidence type="ECO:0000256" key="1">
    <source>
        <dbReference type="SAM" id="MobiDB-lite"/>
    </source>
</evidence>
<feature type="region of interest" description="Disordered" evidence="1">
    <location>
        <begin position="13"/>
        <end position="48"/>
    </location>
</feature>
<protein>
    <submittedName>
        <fullName evidence="2">Uncharacterized protein</fullName>
    </submittedName>
</protein>
<sequence>MFDDLDPQCDHGYHFDDDVHRQAKGGIPGSGPAFGQSNGGHFGEECSQANIGTGSRLMAPSRGGATLVRM</sequence>
<evidence type="ECO:0000313" key="2">
    <source>
        <dbReference type="EMBL" id="GAA0325228.1"/>
    </source>
</evidence>